<keyword evidence="6 7" id="KW-0949">S-adenosyl-L-methionine</keyword>
<dbReference type="KEGG" id="nwr:E3U44_09410"/>
<comment type="catalytic activity">
    <reaction evidence="7">
        <text>[protein]-L-isoaspartate + S-adenosyl-L-methionine = [protein]-L-isoaspartate alpha-methyl ester + S-adenosyl-L-homocysteine</text>
        <dbReference type="Rhea" id="RHEA:12705"/>
        <dbReference type="Rhea" id="RHEA-COMP:12143"/>
        <dbReference type="Rhea" id="RHEA-COMP:12144"/>
        <dbReference type="ChEBI" id="CHEBI:57856"/>
        <dbReference type="ChEBI" id="CHEBI:59789"/>
        <dbReference type="ChEBI" id="CHEBI:90596"/>
        <dbReference type="ChEBI" id="CHEBI:90598"/>
        <dbReference type="EC" id="2.1.1.77"/>
    </reaction>
</comment>
<name>A0A4P7BZI9_9GAMM</name>
<dbReference type="CDD" id="cd02440">
    <property type="entry name" value="AdoMet_MTases"/>
    <property type="match status" value="1"/>
</dbReference>
<evidence type="ECO:0000313" key="8">
    <source>
        <dbReference type="EMBL" id="QBQ54699.1"/>
    </source>
</evidence>
<keyword evidence="4 7" id="KW-0489">Methyltransferase</keyword>
<evidence type="ECO:0000256" key="5">
    <source>
        <dbReference type="ARBA" id="ARBA00022679"/>
    </source>
</evidence>
<dbReference type="GO" id="GO:0005737">
    <property type="term" value="C:cytoplasm"/>
    <property type="evidence" value="ECO:0007669"/>
    <property type="project" value="UniProtKB-SubCell"/>
</dbReference>
<sequence length="219" mass="23893">MKKNLLGTGMTSQRSRDRLVQRLREEGVRDPAVLKAIQETPRHIFVDEALSSRAYEDTALPIGFGQTLSQPYIVARMTESLLAGGPLQKVLEVGTGSGYQTAVLANLAGIVYTVERIKPLLMQAQRRFNSLGITNIRLKCADGFWGWPACGPYQGILVTAAPMEVPKSLLKQLAIGGRMVIPVGAQGAQSLILVTRTSDDFEIETLERVSFVPLVGEQI</sequence>
<dbReference type="GO" id="GO:0030091">
    <property type="term" value="P:protein repair"/>
    <property type="evidence" value="ECO:0007669"/>
    <property type="project" value="UniProtKB-UniRule"/>
</dbReference>
<dbReference type="InterPro" id="IPR000682">
    <property type="entry name" value="PCMT"/>
</dbReference>
<dbReference type="PANTHER" id="PTHR11579">
    <property type="entry name" value="PROTEIN-L-ISOASPARTATE O-METHYLTRANSFERASE"/>
    <property type="match status" value="1"/>
</dbReference>
<feature type="active site" evidence="7">
    <location>
        <position position="69"/>
    </location>
</feature>
<protein>
    <recommendedName>
        <fullName evidence="7">Protein-L-isoaspartate O-methyltransferase</fullName>
        <ecNumber evidence="7">2.1.1.77</ecNumber>
    </recommendedName>
    <alternativeName>
        <fullName evidence="7">L-isoaspartyl protein carboxyl methyltransferase</fullName>
    </alternativeName>
    <alternativeName>
        <fullName evidence="7">Protein L-isoaspartyl methyltransferase</fullName>
    </alternativeName>
    <alternativeName>
        <fullName evidence="7">Protein-beta-aspartate methyltransferase</fullName>
        <shortName evidence="7">PIMT</shortName>
    </alternativeName>
</protein>
<gene>
    <name evidence="7" type="primary">pcm</name>
    <name evidence="8" type="ORF">E3U44_09410</name>
</gene>
<comment type="subcellular location">
    <subcellularLocation>
        <location evidence="1 7">Cytoplasm</location>
    </subcellularLocation>
</comment>
<comment type="similarity">
    <text evidence="2 7">Belongs to the methyltransferase superfamily. L-isoaspartyl/D-aspartyl protein methyltransferase family.</text>
</comment>
<keyword evidence="9" id="KW-1185">Reference proteome</keyword>
<dbReference type="EC" id="2.1.1.77" evidence="7"/>
<dbReference type="GO" id="GO:0004719">
    <property type="term" value="F:protein-L-isoaspartate (D-aspartate) O-methyltransferase activity"/>
    <property type="evidence" value="ECO:0007669"/>
    <property type="project" value="UniProtKB-UniRule"/>
</dbReference>
<dbReference type="FunFam" id="3.40.50.150:FF:000010">
    <property type="entry name" value="Protein-L-isoaspartate O-methyltransferase"/>
    <property type="match status" value="1"/>
</dbReference>
<dbReference type="EMBL" id="CP038033">
    <property type="protein sequence ID" value="QBQ54699.1"/>
    <property type="molecule type" value="Genomic_DNA"/>
</dbReference>
<dbReference type="SUPFAM" id="SSF53335">
    <property type="entry name" value="S-adenosyl-L-methionine-dependent methyltransferases"/>
    <property type="match status" value="1"/>
</dbReference>
<reference evidence="8 9" key="1">
    <citation type="submission" date="2019-03" db="EMBL/GenBank/DDBJ databases">
        <title>The genome sequence of Nitrosococcus wardiae strain D1FHST reveals the archetypal metabolic capacity of ammonia-oxidizing Gammaproteobacteria.</title>
        <authorList>
            <person name="Wang L."/>
            <person name="Lim C.K."/>
            <person name="Hanson T.E."/>
            <person name="Dang H."/>
            <person name="Klotz M.G."/>
        </authorList>
    </citation>
    <scope>NUCLEOTIDE SEQUENCE [LARGE SCALE GENOMIC DNA]</scope>
    <source>
        <strain evidence="8 9">D1FHS</strain>
    </source>
</reference>
<dbReference type="NCBIfam" id="TIGR00080">
    <property type="entry name" value="pimt"/>
    <property type="match status" value="1"/>
</dbReference>
<dbReference type="Gene3D" id="3.40.50.150">
    <property type="entry name" value="Vaccinia Virus protein VP39"/>
    <property type="match status" value="1"/>
</dbReference>
<proteinExistence type="inferred from homology"/>
<dbReference type="OrthoDB" id="9810066at2"/>
<evidence type="ECO:0000313" key="9">
    <source>
        <dbReference type="Proteomes" id="UP000294325"/>
    </source>
</evidence>
<dbReference type="HAMAP" id="MF_00090">
    <property type="entry name" value="PIMT"/>
    <property type="match status" value="1"/>
</dbReference>
<comment type="function">
    <text evidence="7">Catalyzes the methyl esterification of L-isoaspartyl residues in peptides and proteins that result from spontaneous decomposition of normal L-aspartyl and L-asparaginyl residues. It plays a role in the repair and/or degradation of damaged proteins.</text>
</comment>
<evidence type="ECO:0000256" key="2">
    <source>
        <dbReference type="ARBA" id="ARBA00005369"/>
    </source>
</evidence>
<dbReference type="InterPro" id="IPR029063">
    <property type="entry name" value="SAM-dependent_MTases_sf"/>
</dbReference>
<keyword evidence="5 7" id="KW-0808">Transferase</keyword>
<dbReference type="Pfam" id="PF01135">
    <property type="entry name" value="PCMT"/>
    <property type="match status" value="1"/>
</dbReference>
<evidence type="ECO:0000256" key="1">
    <source>
        <dbReference type="ARBA" id="ARBA00004496"/>
    </source>
</evidence>
<keyword evidence="3 7" id="KW-0963">Cytoplasm</keyword>
<dbReference type="PANTHER" id="PTHR11579:SF0">
    <property type="entry name" value="PROTEIN-L-ISOASPARTATE(D-ASPARTATE) O-METHYLTRANSFERASE"/>
    <property type="match status" value="1"/>
</dbReference>
<evidence type="ECO:0000256" key="7">
    <source>
        <dbReference type="HAMAP-Rule" id="MF_00090"/>
    </source>
</evidence>
<organism evidence="8 9">
    <name type="scientific">Nitrosococcus wardiae</name>
    <dbReference type="NCBI Taxonomy" id="1814290"/>
    <lineage>
        <taxon>Bacteria</taxon>
        <taxon>Pseudomonadati</taxon>
        <taxon>Pseudomonadota</taxon>
        <taxon>Gammaproteobacteria</taxon>
        <taxon>Chromatiales</taxon>
        <taxon>Chromatiaceae</taxon>
        <taxon>Nitrosococcus</taxon>
    </lineage>
</organism>
<dbReference type="RefSeq" id="WP_134357892.1">
    <property type="nucleotide sequence ID" value="NZ_CP038033.1"/>
</dbReference>
<evidence type="ECO:0000256" key="3">
    <source>
        <dbReference type="ARBA" id="ARBA00022490"/>
    </source>
</evidence>
<dbReference type="GO" id="GO:0032259">
    <property type="term" value="P:methylation"/>
    <property type="evidence" value="ECO:0007669"/>
    <property type="project" value="UniProtKB-KW"/>
</dbReference>
<evidence type="ECO:0000256" key="4">
    <source>
        <dbReference type="ARBA" id="ARBA00022603"/>
    </source>
</evidence>
<dbReference type="NCBIfam" id="NF001453">
    <property type="entry name" value="PRK00312.1"/>
    <property type="match status" value="1"/>
</dbReference>
<accession>A0A4P7BZI9</accession>
<evidence type="ECO:0000256" key="6">
    <source>
        <dbReference type="ARBA" id="ARBA00022691"/>
    </source>
</evidence>
<dbReference type="Proteomes" id="UP000294325">
    <property type="component" value="Chromosome"/>
</dbReference>
<dbReference type="AlphaFoldDB" id="A0A4P7BZI9"/>